<comment type="caution">
    <text evidence="3">The sequence shown here is derived from an EMBL/GenBank/DDBJ whole genome shotgun (WGS) entry which is preliminary data.</text>
</comment>
<dbReference type="PRINTS" id="PR00332">
    <property type="entry name" value="HISTRIAD"/>
</dbReference>
<name>A0A0G0QQP9_9BACT</name>
<proteinExistence type="predicted"/>
<dbReference type="InterPro" id="IPR001310">
    <property type="entry name" value="Histidine_triad_HIT"/>
</dbReference>
<dbReference type="EMBL" id="LBXW01000004">
    <property type="protein sequence ID" value="KKR39656.1"/>
    <property type="molecule type" value="Genomic_DNA"/>
</dbReference>
<dbReference type="AlphaFoldDB" id="A0A0G0QQP9"/>
<comment type="caution">
    <text evidence="1">Lacks conserved residue(s) required for the propagation of feature annotation.</text>
</comment>
<dbReference type="SUPFAM" id="SSF54197">
    <property type="entry name" value="HIT-like"/>
    <property type="match status" value="1"/>
</dbReference>
<sequence>MNDCIFCKIVKGEIPSKVEKETKNLLVIHDINPKAPIHLLIISKKHIQDMRDDNGVIWAAAGKLAKELVQEKKLTGFRLVHNVGEAAMIHHMHIQLLGGISADREV</sequence>
<dbReference type="GO" id="GO:0003824">
    <property type="term" value="F:catalytic activity"/>
    <property type="evidence" value="ECO:0007669"/>
    <property type="project" value="InterPro"/>
</dbReference>
<evidence type="ECO:0000313" key="3">
    <source>
        <dbReference type="EMBL" id="KKR39656.1"/>
    </source>
</evidence>
<evidence type="ECO:0000259" key="2">
    <source>
        <dbReference type="PROSITE" id="PS51084"/>
    </source>
</evidence>
<reference evidence="3 4" key="1">
    <citation type="journal article" date="2015" name="Nature">
        <title>rRNA introns, odd ribosomes, and small enigmatic genomes across a large radiation of phyla.</title>
        <authorList>
            <person name="Brown C.T."/>
            <person name="Hug L.A."/>
            <person name="Thomas B.C."/>
            <person name="Sharon I."/>
            <person name="Castelle C.J."/>
            <person name="Singh A."/>
            <person name="Wilkins M.J."/>
            <person name="Williams K.H."/>
            <person name="Banfield J.F."/>
        </authorList>
    </citation>
    <scope>NUCLEOTIDE SEQUENCE [LARGE SCALE GENOMIC DNA]</scope>
</reference>
<gene>
    <name evidence="3" type="ORF">UT72_C0004G0006</name>
</gene>
<protein>
    <submittedName>
        <fullName evidence="3">Histidine triad domain protein</fullName>
    </submittedName>
</protein>
<dbReference type="Pfam" id="PF01230">
    <property type="entry name" value="HIT"/>
    <property type="match status" value="1"/>
</dbReference>
<evidence type="ECO:0000313" key="4">
    <source>
        <dbReference type="Proteomes" id="UP000034687"/>
    </source>
</evidence>
<dbReference type="PANTHER" id="PTHR23089">
    <property type="entry name" value="HISTIDINE TRIAD HIT PROTEIN"/>
    <property type="match status" value="1"/>
</dbReference>
<organism evidence="3 4">
    <name type="scientific">Candidatus Woesebacteria bacterium GW2011_GWB1_40_101</name>
    <dbReference type="NCBI Taxonomy" id="1618575"/>
    <lineage>
        <taxon>Bacteria</taxon>
        <taxon>Candidatus Woeseibacteriota</taxon>
    </lineage>
</organism>
<accession>A0A0G0QQP9</accession>
<feature type="domain" description="HIT" evidence="2">
    <location>
        <begin position="5"/>
        <end position="106"/>
    </location>
</feature>
<dbReference type="InterPro" id="IPR011146">
    <property type="entry name" value="HIT-like"/>
</dbReference>
<evidence type="ECO:0000256" key="1">
    <source>
        <dbReference type="PROSITE-ProRule" id="PRU00464"/>
    </source>
</evidence>
<dbReference type="PROSITE" id="PS51084">
    <property type="entry name" value="HIT_2"/>
    <property type="match status" value="1"/>
</dbReference>
<dbReference type="InterPro" id="IPR036265">
    <property type="entry name" value="HIT-like_sf"/>
</dbReference>
<dbReference type="Gene3D" id="3.30.428.10">
    <property type="entry name" value="HIT-like"/>
    <property type="match status" value="1"/>
</dbReference>
<dbReference type="Proteomes" id="UP000034687">
    <property type="component" value="Unassembled WGS sequence"/>
</dbReference>